<sequence>MSNFLKKQEENILQKKIEKGDNEAFIQLYDQYAPQLYRFIYLKTNSSHDSEDLTSEVFLRCWKSVSSGSSLLNPRAVIYQIARNLVIDYYRKKPKKELIIDDEKEMALKNIPNPGAGPEENLALKSDLVQIRKALTKLNHDYQDLILWHYIDDFSVKEIAQVLEKPESAVRVQLHRALKSLKKEL</sequence>
<dbReference type="NCBIfam" id="TIGR02937">
    <property type="entry name" value="sigma70-ECF"/>
    <property type="match status" value="1"/>
</dbReference>
<dbReference type="GO" id="GO:0003677">
    <property type="term" value="F:DNA binding"/>
    <property type="evidence" value="ECO:0007669"/>
    <property type="project" value="UniProtKB-KW"/>
</dbReference>
<comment type="caution">
    <text evidence="8">The sequence shown here is derived from an EMBL/GenBank/DDBJ whole genome shotgun (WGS) entry which is preliminary data.</text>
</comment>
<dbReference type="InterPro" id="IPR036388">
    <property type="entry name" value="WH-like_DNA-bd_sf"/>
</dbReference>
<dbReference type="AlphaFoldDB" id="A0A1G2FBQ7"/>
<dbReference type="Gene3D" id="1.10.1740.10">
    <property type="match status" value="1"/>
</dbReference>
<dbReference type="InterPro" id="IPR013249">
    <property type="entry name" value="RNA_pol_sigma70_r4_t2"/>
</dbReference>
<dbReference type="InterPro" id="IPR013325">
    <property type="entry name" value="RNA_pol_sigma_r2"/>
</dbReference>
<evidence type="ECO:0000313" key="8">
    <source>
        <dbReference type="EMBL" id="OGZ35516.1"/>
    </source>
</evidence>
<evidence type="ECO:0000313" key="9">
    <source>
        <dbReference type="Proteomes" id="UP000176974"/>
    </source>
</evidence>
<evidence type="ECO:0000259" key="6">
    <source>
        <dbReference type="Pfam" id="PF04542"/>
    </source>
</evidence>
<proteinExistence type="inferred from homology"/>
<dbReference type="PANTHER" id="PTHR43133:SF52">
    <property type="entry name" value="ECF RNA POLYMERASE SIGMA FACTOR SIGL"/>
    <property type="match status" value="1"/>
</dbReference>
<feature type="domain" description="RNA polymerase sigma factor 70 region 4 type 2" evidence="7">
    <location>
        <begin position="129"/>
        <end position="181"/>
    </location>
</feature>
<dbReference type="Pfam" id="PF08281">
    <property type="entry name" value="Sigma70_r4_2"/>
    <property type="match status" value="1"/>
</dbReference>
<evidence type="ECO:0000256" key="5">
    <source>
        <dbReference type="ARBA" id="ARBA00023163"/>
    </source>
</evidence>
<keyword evidence="3" id="KW-0731">Sigma factor</keyword>
<keyword evidence="4" id="KW-0238">DNA-binding</keyword>
<dbReference type="CDD" id="cd06171">
    <property type="entry name" value="Sigma70_r4"/>
    <property type="match status" value="1"/>
</dbReference>
<evidence type="ECO:0000256" key="4">
    <source>
        <dbReference type="ARBA" id="ARBA00023125"/>
    </source>
</evidence>
<evidence type="ECO:0000256" key="1">
    <source>
        <dbReference type="ARBA" id="ARBA00010641"/>
    </source>
</evidence>
<keyword evidence="5" id="KW-0804">Transcription</keyword>
<protein>
    <recommendedName>
        <fullName evidence="10">RNA polymerase sigma factor 70 region 4 type 2 domain-containing protein</fullName>
    </recommendedName>
</protein>
<gene>
    <name evidence="8" type="ORF">A2815_00735</name>
</gene>
<dbReference type="InterPro" id="IPR014284">
    <property type="entry name" value="RNA_pol_sigma-70_dom"/>
</dbReference>
<dbReference type="SUPFAM" id="SSF88946">
    <property type="entry name" value="Sigma2 domain of RNA polymerase sigma factors"/>
    <property type="match status" value="1"/>
</dbReference>
<dbReference type="Proteomes" id="UP000176974">
    <property type="component" value="Unassembled WGS sequence"/>
</dbReference>
<dbReference type="SUPFAM" id="SSF88659">
    <property type="entry name" value="Sigma3 and sigma4 domains of RNA polymerase sigma factors"/>
    <property type="match status" value="1"/>
</dbReference>
<name>A0A1G2FBQ7_9BACT</name>
<dbReference type="PANTHER" id="PTHR43133">
    <property type="entry name" value="RNA POLYMERASE ECF-TYPE SIGMA FACTO"/>
    <property type="match status" value="1"/>
</dbReference>
<evidence type="ECO:0008006" key="10">
    <source>
        <dbReference type="Google" id="ProtNLM"/>
    </source>
</evidence>
<dbReference type="InterPro" id="IPR039425">
    <property type="entry name" value="RNA_pol_sigma-70-like"/>
</dbReference>
<reference evidence="8 9" key="1">
    <citation type="journal article" date="2016" name="Nat. Commun.">
        <title>Thousands of microbial genomes shed light on interconnected biogeochemical processes in an aquifer system.</title>
        <authorList>
            <person name="Anantharaman K."/>
            <person name="Brown C.T."/>
            <person name="Hug L.A."/>
            <person name="Sharon I."/>
            <person name="Castelle C.J."/>
            <person name="Probst A.J."/>
            <person name="Thomas B.C."/>
            <person name="Singh A."/>
            <person name="Wilkins M.J."/>
            <person name="Karaoz U."/>
            <person name="Brodie E.L."/>
            <person name="Williams K.H."/>
            <person name="Hubbard S.S."/>
            <person name="Banfield J.F."/>
        </authorList>
    </citation>
    <scope>NUCLEOTIDE SEQUENCE [LARGE SCALE GENOMIC DNA]</scope>
</reference>
<dbReference type="InterPro" id="IPR013324">
    <property type="entry name" value="RNA_pol_sigma_r3/r4-like"/>
</dbReference>
<evidence type="ECO:0000256" key="2">
    <source>
        <dbReference type="ARBA" id="ARBA00023015"/>
    </source>
</evidence>
<dbReference type="GO" id="GO:0006352">
    <property type="term" value="P:DNA-templated transcription initiation"/>
    <property type="evidence" value="ECO:0007669"/>
    <property type="project" value="InterPro"/>
</dbReference>
<evidence type="ECO:0000256" key="3">
    <source>
        <dbReference type="ARBA" id="ARBA00023082"/>
    </source>
</evidence>
<dbReference type="GO" id="GO:0016987">
    <property type="term" value="F:sigma factor activity"/>
    <property type="evidence" value="ECO:0007669"/>
    <property type="project" value="UniProtKB-KW"/>
</dbReference>
<dbReference type="Gene3D" id="1.10.10.10">
    <property type="entry name" value="Winged helix-like DNA-binding domain superfamily/Winged helix DNA-binding domain"/>
    <property type="match status" value="1"/>
</dbReference>
<dbReference type="EMBL" id="MHMY01000010">
    <property type="protein sequence ID" value="OGZ35516.1"/>
    <property type="molecule type" value="Genomic_DNA"/>
</dbReference>
<keyword evidence="2" id="KW-0805">Transcription regulation</keyword>
<evidence type="ECO:0000259" key="7">
    <source>
        <dbReference type="Pfam" id="PF08281"/>
    </source>
</evidence>
<dbReference type="Pfam" id="PF04542">
    <property type="entry name" value="Sigma70_r2"/>
    <property type="match status" value="1"/>
</dbReference>
<comment type="similarity">
    <text evidence="1">Belongs to the sigma-70 factor family. ECF subfamily.</text>
</comment>
<organism evidence="8 9">
    <name type="scientific">Candidatus Portnoybacteria bacterium RIFCSPHIGHO2_01_FULL_40_12b</name>
    <dbReference type="NCBI Taxonomy" id="1801994"/>
    <lineage>
        <taxon>Bacteria</taxon>
        <taxon>Candidatus Portnoyibacteriota</taxon>
    </lineage>
</organism>
<accession>A0A1G2FBQ7</accession>
<feature type="domain" description="RNA polymerase sigma-70 region 2" evidence="6">
    <location>
        <begin position="28"/>
        <end position="93"/>
    </location>
</feature>
<dbReference type="InterPro" id="IPR007627">
    <property type="entry name" value="RNA_pol_sigma70_r2"/>
</dbReference>